<reference evidence="2" key="1">
    <citation type="submission" date="2022-11" db="EMBL/GenBank/DDBJ databases">
        <title>Genomic repertoires linked with pathogenic potency of arthritogenic Prevotella copri isolated from the gut of rheumatoid arthritis patients.</title>
        <authorList>
            <person name="Nii T."/>
            <person name="Maeda Y."/>
            <person name="Motooka D."/>
            <person name="Naito M."/>
            <person name="Matsumoto Y."/>
            <person name="Ogawa T."/>
            <person name="Oguro-Igashira E."/>
            <person name="Kishikawa T."/>
            <person name="Yamashita M."/>
            <person name="Koizumi S."/>
            <person name="Kurakawa T."/>
            <person name="Okumura R."/>
            <person name="Kayama H."/>
            <person name="Murakami M."/>
            <person name="Sakaguchi T."/>
            <person name="Das B."/>
            <person name="Nakamura S."/>
            <person name="Okada Y."/>
            <person name="Kumanogoh A."/>
            <person name="Takeda K."/>
        </authorList>
    </citation>
    <scope>NUCLEOTIDE SEQUENCE</scope>
    <source>
        <strain evidence="2">H012_8</strain>
    </source>
</reference>
<name>A0AAW5UWR4_9BACT</name>
<evidence type="ECO:0000256" key="1">
    <source>
        <dbReference type="SAM" id="SignalP"/>
    </source>
</evidence>
<gene>
    <name evidence="2" type="ORF">ONT23_17205</name>
</gene>
<accession>A0AAW5UWR4</accession>
<dbReference type="RefSeq" id="WP_264902862.1">
    <property type="nucleotide sequence ID" value="NZ_JAPDVH010000003.1"/>
</dbReference>
<dbReference type="AlphaFoldDB" id="A0AAW5UWR4"/>
<comment type="caution">
    <text evidence="2">The sequence shown here is derived from an EMBL/GenBank/DDBJ whole genome shotgun (WGS) entry which is preliminary data.</text>
</comment>
<protein>
    <submittedName>
        <fullName evidence="2">BACON domain-containing protein</fullName>
    </submittedName>
</protein>
<evidence type="ECO:0000313" key="3">
    <source>
        <dbReference type="Proteomes" id="UP001209168"/>
    </source>
</evidence>
<proteinExistence type="predicted"/>
<dbReference type="CDD" id="cd14948">
    <property type="entry name" value="BACON"/>
    <property type="match status" value="1"/>
</dbReference>
<dbReference type="InterPro" id="IPR024361">
    <property type="entry name" value="BACON"/>
</dbReference>
<dbReference type="Gene3D" id="2.60.40.10">
    <property type="entry name" value="Immunoglobulins"/>
    <property type="match status" value="1"/>
</dbReference>
<sequence>MKKIKHLMIWMGLLLCLVSCKDAMETIGLGGDEIPAEGVTLNIELPNFSEKKINTRAGADESISNVTAVFYGESNTYKGMANVNIGSKNADGTYQAKISKVPSGTITVHLVTNVSNLEETEAKDLQNIALATPRTIDTDSPICWGSVSLTELLDGSANVSLLRQYAKVTLKVDDAVKAVFPEEDAGLIINNTAAKSAIAPANYKEPNDALATTKVFSSTDFGDGTNREVVVTETSAGVANVIIKAKYKGKEGYKEGYYKVGLYKNADKTSQYALLRNHNYTITVTKVNDYGFSTKEEAIKAQPENRIEAQIVDDNPAITKMIACKDYELGVSDKVYVDAEATSANVTVVTTLEKATSSDGSFYTVTPGDSWIHSNPTAVKTNTNDETNHSTPGKKYVLTFTLDKNDAQEESRTGTITVKSGDLMLTAQIIQKGKDFKRDDQRPVTLLDGSIPLTTDYFKWLDEVQGITPEEMYDGDDAVVRNEGLHFSPVNNTYSYLIKKLEGDSFENSDTRFTVEDNGSGYWKVTLKNSNDNSLWKSSFNIKHTARVKITYDVYHTGIFHKISNTDNQMAEDGETSKLVKGWFYYEVVKVKGNSGKIYLMLDRNLGASNNGPYIRETKALEGNEKAIGGYFYIATGKTNNLSSTLSPSGYEIPEMKVFEDLINGSNPTIQVVPETTPSGETYSRAEIKTVDSQLSRIYLPYGGYLENEVLRNPIHVDLWTQTPLSGTQGFASTSPDYGFWYKYFDIYNKNLNFSNVRFVSGSDGKNTGRYKAMPLRLISKTVLSNPTL</sequence>
<dbReference type="EMBL" id="JAPDVH010000003">
    <property type="protein sequence ID" value="MCW4157219.1"/>
    <property type="molecule type" value="Genomic_DNA"/>
</dbReference>
<feature type="chain" id="PRO_5043689278" evidence="1">
    <location>
        <begin position="24"/>
        <end position="789"/>
    </location>
</feature>
<keyword evidence="1" id="KW-0732">Signal</keyword>
<feature type="signal peptide" evidence="1">
    <location>
        <begin position="1"/>
        <end position="23"/>
    </location>
</feature>
<evidence type="ECO:0000313" key="2">
    <source>
        <dbReference type="EMBL" id="MCW4157219.1"/>
    </source>
</evidence>
<dbReference type="InterPro" id="IPR013783">
    <property type="entry name" value="Ig-like_fold"/>
</dbReference>
<organism evidence="2 3">
    <name type="scientific">Segatella copri</name>
    <dbReference type="NCBI Taxonomy" id="165179"/>
    <lineage>
        <taxon>Bacteria</taxon>
        <taxon>Pseudomonadati</taxon>
        <taxon>Bacteroidota</taxon>
        <taxon>Bacteroidia</taxon>
        <taxon>Bacteroidales</taxon>
        <taxon>Prevotellaceae</taxon>
        <taxon>Segatella</taxon>
    </lineage>
</organism>
<dbReference type="Proteomes" id="UP001209168">
    <property type="component" value="Unassembled WGS sequence"/>
</dbReference>